<sequence>MGVPSSPPSRRRPLLAVALGLAAALLAAELVVRLAPERFGLPPSWNSVQAGAPDFEARPHLLYTHRPADPAVNERGFLGAEWPGEKGAGVLRVLCLGASTTEVGNDGGPEASYPFFLERGLNPYFEGSGESVEVVNLGLAGWTTAETLVHWFLAAKDLEPDLVLIHHAANDVAPRMWPGFRSDYAHYRRPWSLERGDRGLFSGSALVAAIAGAPPTPTLDDAVVRPKRSEVAELAPAGRAAFRRNVESIARDATAQGARVALVTLPIASRAQFGSADLEPWRMGIAEHNDELRSLCAQEGYLLIDLAAEAEAGHELLDGAFIDLVHVDADGNLWKALAIGAALAQGWEPFARVAQTH</sequence>
<dbReference type="Pfam" id="PF13472">
    <property type="entry name" value="Lipase_GDSL_2"/>
    <property type="match status" value="1"/>
</dbReference>
<reference evidence="2 3" key="1">
    <citation type="submission" date="2019-02" db="EMBL/GenBank/DDBJ databases">
        <title>Deep-cultivation of Planctomycetes and their phenomic and genomic characterization uncovers novel biology.</title>
        <authorList>
            <person name="Wiegand S."/>
            <person name="Jogler M."/>
            <person name="Boedeker C."/>
            <person name="Pinto D."/>
            <person name="Vollmers J."/>
            <person name="Rivas-Marin E."/>
            <person name="Kohn T."/>
            <person name="Peeters S.H."/>
            <person name="Heuer A."/>
            <person name="Rast P."/>
            <person name="Oberbeckmann S."/>
            <person name="Bunk B."/>
            <person name="Jeske O."/>
            <person name="Meyerdierks A."/>
            <person name="Storesund J.E."/>
            <person name="Kallscheuer N."/>
            <person name="Luecker S."/>
            <person name="Lage O.M."/>
            <person name="Pohl T."/>
            <person name="Merkel B.J."/>
            <person name="Hornburger P."/>
            <person name="Mueller R.-W."/>
            <person name="Bruemmer F."/>
            <person name="Labrenz M."/>
            <person name="Spormann A.M."/>
            <person name="Op den Camp H."/>
            <person name="Overmann J."/>
            <person name="Amann R."/>
            <person name="Jetten M.S.M."/>
            <person name="Mascher T."/>
            <person name="Medema M.H."/>
            <person name="Devos D.P."/>
            <person name="Kaster A.-K."/>
            <person name="Ovreas L."/>
            <person name="Rohde M."/>
            <person name="Galperin M.Y."/>
            <person name="Jogler C."/>
        </authorList>
    </citation>
    <scope>NUCLEOTIDE SEQUENCE [LARGE SCALE GENOMIC DNA]</scope>
    <source>
        <strain evidence="2 3">Pla133</strain>
    </source>
</reference>
<dbReference type="PANTHER" id="PTHR30383:SF5">
    <property type="entry name" value="SGNH HYDROLASE-TYPE ESTERASE DOMAIN-CONTAINING PROTEIN"/>
    <property type="match status" value="1"/>
</dbReference>
<proteinExistence type="predicted"/>
<keyword evidence="3" id="KW-1185">Reference proteome</keyword>
<dbReference type="KEGG" id="pbap:Pla133_38440"/>
<accession>A0A518BP38</accession>
<evidence type="ECO:0000313" key="2">
    <source>
        <dbReference type="EMBL" id="QDU68741.1"/>
    </source>
</evidence>
<dbReference type="Gene3D" id="3.40.50.1110">
    <property type="entry name" value="SGNH hydrolase"/>
    <property type="match status" value="1"/>
</dbReference>
<dbReference type="InterPro" id="IPR051532">
    <property type="entry name" value="Ester_Hydrolysis_Enzymes"/>
</dbReference>
<dbReference type="InterPro" id="IPR013830">
    <property type="entry name" value="SGNH_hydro"/>
</dbReference>
<name>A0A518BP38_9BACT</name>
<gene>
    <name evidence="2" type="ORF">Pla133_38440</name>
</gene>
<protein>
    <recommendedName>
        <fullName evidence="1">SGNH hydrolase-type esterase domain-containing protein</fullName>
    </recommendedName>
</protein>
<dbReference type="GO" id="GO:0004622">
    <property type="term" value="F:phosphatidylcholine lysophospholipase activity"/>
    <property type="evidence" value="ECO:0007669"/>
    <property type="project" value="TreeGrafter"/>
</dbReference>
<dbReference type="InterPro" id="IPR036514">
    <property type="entry name" value="SGNH_hydro_sf"/>
</dbReference>
<dbReference type="RefSeq" id="WP_145068017.1">
    <property type="nucleotide sequence ID" value="NZ_CP036287.1"/>
</dbReference>
<dbReference type="AlphaFoldDB" id="A0A518BP38"/>
<organism evidence="2 3">
    <name type="scientific">Engelhardtia mirabilis</name>
    <dbReference type="NCBI Taxonomy" id="2528011"/>
    <lineage>
        <taxon>Bacteria</taxon>
        <taxon>Pseudomonadati</taxon>
        <taxon>Planctomycetota</taxon>
        <taxon>Planctomycetia</taxon>
        <taxon>Planctomycetia incertae sedis</taxon>
        <taxon>Engelhardtia</taxon>
    </lineage>
</organism>
<evidence type="ECO:0000259" key="1">
    <source>
        <dbReference type="Pfam" id="PF13472"/>
    </source>
</evidence>
<dbReference type="PANTHER" id="PTHR30383">
    <property type="entry name" value="THIOESTERASE 1/PROTEASE 1/LYSOPHOSPHOLIPASE L1"/>
    <property type="match status" value="1"/>
</dbReference>
<dbReference type="SUPFAM" id="SSF52266">
    <property type="entry name" value="SGNH hydrolase"/>
    <property type="match status" value="1"/>
</dbReference>
<evidence type="ECO:0000313" key="3">
    <source>
        <dbReference type="Proteomes" id="UP000316921"/>
    </source>
</evidence>
<feature type="domain" description="SGNH hydrolase-type esterase" evidence="1">
    <location>
        <begin position="95"/>
        <end position="332"/>
    </location>
</feature>
<dbReference type="Proteomes" id="UP000316921">
    <property type="component" value="Chromosome"/>
</dbReference>
<dbReference type="EMBL" id="CP036287">
    <property type="protein sequence ID" value="QDU68741.1"/>
    <property type="molecule type" value="Genomic_DNA"/>
</dbReference>